<reference evidence="1 2" key="1">
    <citation type="journal article" date="2024" name="Nat. Commun.">
        <title>Phylogenomics reveals the evolutionary origins of lichenization in chlorophyte algae.</title>
        <authorList>
            <person name="Puginier C."/>
            <person name="Libourel C."/>
            <person name="Otte J."/>
            <person name="Skaloud P."/>
            <person name="Haon M."/>
            <person name="Grisel S."/>
            <person name="Petersen M."/>
            <person name="Berrin J.G."/>
            <person name="Delaux P.M."/>
            <person name="Dal Grande F."/>
            <person name="Keller J."/>
        </authorList>
    </citation>
    <scope>NUCLEOTIDE SEQUENCE [LARGE SCALE GENOMIC DNA]</scope>
    <source>
        <strain evidence="1 2">SAG 2036</strain>
    </source>
</reference>
<keyword evidence="2" id="KW-1185">Reference proteome</keyword>
<name>A0AAW1PQ78_9CHLO</name>
<organism evidence="1 2">
    <name type="scientific">Symbiochloris irregularis</name>
    <dbReference type="NCBI Taxonomy" id="706552"/>
    <lineage>
        <taxon>Eukaryota</taxon>
        <taxon>Viridiplantae</taxon>
        <taxon>Chlorophyta</taxon>
        <taxon>core chlorophytes</taxon>
        <taxon>Trebouxiophyceae</taxon>
        <taxon>Trebouxiales</taxon>
        <taxon>Trebouxiaceae</taxon>
        <taxon>Symbiochloris</taxon>
    </lineage>
</organism>
<dbReference type="Proteomes" id="UP001465755">
    <property type="component" value="Unassembled WGS sequence"/>
</dbReference>
<evidence type="ECO:0000313" key="2">
    <source>
        <dbReference type="Proteomes" id="UP001465755"/>
    </source>
</evidence>
<dbReference type="InterPro" id="IPR029159">
    <property type="entry name" value="CA109-like"/>
</dbReference>
<dbReference type="AlphaFoldDB" id="A0AAW1PQ78"/>
<dbReference type="EMBL" id="JALJOQ010000014">
    <property type="protein sequence ID" value="KAK9810763.1"/>
    <property type="molecule type" value="Genomic_DNA"/>
</dbReference>
<evidence type="ECO:0000313" key="1">
    <source>
        <dbReference type="EMBL" id="KAK9810763.1"/>
    </source>
</evidence>
<sequence>MAASFADLRKRFAKSSTAFAKGLSEWCALQDEACALCTSCLNMMNRTPAMSEVRFFTIFEDPENFQKRALTKHLGLIENTFNKLQQNRIKLLSLARQLQKQTDTAQRLLHASSGTPRSDQSALLESLATGMRDLSTMALNDSAVRSAALDEIDPDSSPGKLAALSQLILDHPCMDLIRWHRFREMNDVLQANRPSLSSRHLVIFDRR</sequence>
<protein>
    <submittedName>
        <fullName evidence="1">Uncharacterized protein</fullName>
    </submittedName>
</protein>
<proteinExistence type="predicted"/>
<comment type="caution">
    <text evidence="1">The sequence shown here is derived from an EMBL/GenBank/DDBJ whole genome shotgun (WGS) entry which is preliminary data.</text>
</comment>
<gene>
    <name evidence="1" type="ORF">WJX73_005652</name>
</gene>
<dbReference type="Pfam" id="PF15011">
    <property type="entry name" value="CA109-like"/>
    <property type="match status" value="1"/>
</dbReference>
<accession>A0AAW1PQ78</accession>